<evidence type="ECO:0000256" key="1">
    <source>
        <dbReference type="ARBA" id="ARBA00023125"/>
    </source>
</evidence>
<dbReference type="Pfam" id="PF00440">
    <property type="entry name" value="TetR_N"/>
    <property type="match status" value="1"/>
</dbReference>
<evidence type="ECO:0000259" key="3">
    <source>
        <dbReference type="PROSITE" id="PS50977"/>
    </source>
</evidence>
<dbReference type="PROSITE" id="PS50977">
    <property type="entry name" value="HTH_TETR_2"/>
    <property type="match status" value="1"/>
</dbReference>
<comment type="caution">
    <text evidence="4">The sequence shown here is derived from an EMBL/GenBank/DDBJ whole genome shotgun (WGS) entry which is preliminary data.</text>
</comment>
<keyword evidence="1 2" id="KW-0238">DNA-binding</keyword>
<dbReference type="InterPro" id="IPR039532">
    <property type="entry name" value="TetR_C_Firmicutes"/>
</dbReference>
<dbReference type="Proteomes" id="UP001596108">
    <property type="component" value="Unassembled WGS sequence"/>
</dbReference>
<dbReference type="Pfam" id="PF14278">
    <property type="entry name" value="TetR_C_8"/>
    <property type="match status" value="1"/>
</dbReference>
<proteinExistence type="predicted"/>
<keyword evidence="5" id="KW-1185">Reference proteome</keyword>
<organism evidence="4 5">
    <name type="scientific">Cohnella yongneupensis</name>
    <dbReference type="NCBI Taxonomy" id="425006"/>
    <lineage>
        <taxon>Bacteria</taxon>
        <taxon>Bacillati</taxon>
        <taxon>Bacillota</taxon>
        <taxon>Bacilli</taxon>
        <taxon>Bacillales</taxon>
        <taxon>Paenibacillaceae</taxon>
        <taxon>Cohnella</taxon>
    </lineage>
</organism>
<dbReference type="RefSeq" id="WP_378112015.1">
    <property type="nucleotide sequence ID" value="NZ_JBHSNC010000036.1"/>
</dbReference>
<evidence type="ECO:0000256" key="2">
    <source>
        <dbReference type="PROSITE-ProRule" id="PRU00335"/>
    </source>
</evidence>
<evidence type="ECO:0000313" key="5">
    <source>
        <dbReference type="Proteomes" id="UP001596108"/>
    </source>
</evidence>
<gene>
    <name evidence="4" type="ORF">ACFPQ4_11635</name>
</gene>
<accession>A0ABW0R066</accession>
<dbReference type="EMBL" id="JBHSNC010000036">
    <property type="protein sequence ID" value="MFC5530078.1"/>
    <property type="molecule type" value="Genomic_DNA"/>
</dbReference>
<dbReference type="InterPro" id="IPR001647">
    <property type="entry name" value="HTH_TetR"/>
</dbReference>
<dbReference type="Gene3D" id="1.10.357.10">
    <property type="entry name" value="Tetracycline Repressor, domain 2"/>
    <property type="match status" value="1"/>
</dbReference>
<dbReference type="PANTHER" id="PTHR43479">
    <property type="entry name" value="ACREF/ENVCD OPERON REPRESSOR-RELATED"/>
    <property type="match status" value="1"/>
</dbReference>
<evidence type="ECO:0000313" key="4">
    <source>
        <dbReference type="EMBL" id="MFC5530078.1"/>
    </source>
</evidence>
<feature type="domain" description="HTH tetR-type" evidence="3">
    <location>
        <begin position="10"/>
        <end position="70"/>
    </location>
</feature>
<protein>
    <submittedName>
        <fullName evidence="4">TetR/AcrR family transcriptional regulator</fullName>
    </submittedName>
</protein>
<dbReference type="InterPro" id="IPR009057">
    <property type="entry name" value="Homeodomain-like_sf"/>
</dbReference>
<dbReference type="SUPFAM" id="SSF46689">
    <property type="entry name" value="Homeodomain-like"/>
    <property type="match status" value="1"/>
</dbReference>
<sequence length="195" mass="22688">MEKKEDRRVVRSKEALKQALLNLMARKEYEAISITEIVELANYNRGTFYSHYGNKDDLLDDIIAELIRELLASFRAPYENEDVFIISELTAKSVMIFEHVHLNANVYTTLLRSNVIANLREKMFLALKQISMDELVHVDNGINPELLAIYSIHALLGLIFHWVEGGFKYAPSYMQEQLIMIINWRPSEARTNRKK</sequence>
<name>A0ABW0R066_9BACL</name>
<reference evidence="5" key="1">
    <citation type="journal article" date="2019" name="Int. J. Syst. Evol. Microbiol.">
        <title>The Global Catalogue of Microorganisms (GCM) 10K type strain sequencing project: providing services to taxonomists for standard genome sequencing and annotation.</title>
        <authorList>
            <consortium name="The Broad Institute Genomics Platform"/>
            <consortium name="The Broad Institute Genome Sequencing Center for Infectious Disease"/>
            <person name="Wu L."/>
            <person name="Ma J."/>
        </authorList>
    </citation>
    <scope>NUCLEOTIDE SEQUENCE [LARGE SCALE GENOMIC DNA]</scope>
    <source>
        <strain evidence="5">CGMCC 1.18578</strain>
    </source>
</reference>
<dbReference type="InterPro" id="IPR050624">
    <property type="entry name" value="HTH-type_Tx_Regulator"/>
</dbReference>
<dbReference type="PANTHER" id="PTHR43479:SF7">
    <property type="entry name" value="TETR-FAMILY TRANSCRIPTIONAL REGULATOR"/>
    <property type="match status" value="1"/>
</dbReference>
<feature type="DNA-binding region" description="H-T-H motif" evidence="2">
    <location>
        <begin position="33"/>
        <end position="52"/>
    </location>
</feature>